<dbReference type="Pfam" id="PF07883">
    <property type="entry name" value="Cupin_2"/>
    <property type="match status" value="1"/>
</dbReference>
<feature type="domain" description="Cupin type-2" evidence="2">
    <location>
        <begin position="65"/>
        <end position="133"/>
    </location>
</feature>
<evidence type="ECO:0000256" key="1">
    <source>
        <dbReference type="ARBA" id="ARBA00022723"/>
    </source>
</evidence>
<protein>
    <submittedName>
        <fullName evidence="3">Cupin domain-containing protein</fullName>
    </submittedName>
</protein>
<keyword evidence="1" id="KW-0479">Metal-binding</keyword>
<reference evidence="3 4" key="1">
    <citation type="submission" date="2018-09" db="EMBL/GenBank/DDBJ databases">
        <title>Nesterenkonia natronophila sp. nov., an alkaliphilic actinobacteriume isolated from a soda lake, and emended description of the genus Nesterenkonia.</title>
        <authorList>
            <person name="Menes R.J."/>
            <person name="Iriarte A."/>
        </authorList>
    </citation>
    <scope>NUCLEOTIDE SEQUENCE [LARGE SCALE GENOMIC DNA]</scope>
    <source>
        <strain evidence="3 4">M8</strain>
    </source>
</reference>
<evidence type="ECO:0000313" key="4">
    <source>
        <dbReference type="Proteomes" id="UP000266615"/>
    </source>
</evidence>
<dbReference type="InterPro" id="IPR013096">
    <property type="entry name" value="Cupin_2"/>
</dbReference>
<evidence type="ECO:0000259" key="2">
    <source>
        <dbReference type="Pfam" id="PF07883"/>
    </source>
</evidence>
<dbReference type="Gene3D" id="2.60.120.10">
    <property type="entry name" value="Jelly Rolls"/>
    <property type="match status" value="1"/>
</dbReference>
<accession>A0A3A4F3E3</accession>
<dbReference type="EMBL" id="QYZP01000001">
    <property type="protein sequence ID" value="RJN32583.1"/>
    <property type="molecule type" value="Genomic_DNA"/>
</dbReference>
<gene>
    <name evidence="3" type="ORF">D3250_01715</name>
</gene>
<dbReference type="InterPro" id="IPR014710">
    <property type="entry name" value="RmlC-like_jellyroll"/>
</dbReference>
<dbReference type="PANTHER" id="PTHR35848">
    <property type="entry name" value="OXALATE-BINDING PROTEIN"/>
    <property type="match status" value="1"/>
</dbReference>
<keyword evidence="4" id="KW-1185">Reference proteome</keyword>
<dbReference type="InterPro" id="IPR011051">
    <property type="entry name" value="RmlC_Cupin_sf"/>
</dbReference>
<organism evidence="3 4">
    <name type="scientific">Nesterenkonia natronophila</name>
    <dbReference type="NCBI Taxonomy" id="2174932"/>
    <lineage>
        <taxon>Bacteria</taxon>
        <taxon>Bacillati</taxon>
        <taxon>Actinomycetota</taxon>
        <taxon>Actinomycetes</taxon>
        <taxon>Micrococcales</taxon>
        <taxon>Micrococcaceae</taxon>
        <taxon>Nesterenkonia</taxon>
    </lineage>
</organism>
<name>A0A3A4F3E3_9MICC</name>
<dbReference type="Proteomes" id="UP000266615">
    <property type="component" value="Unassembled WGS sequence"/>
</dbReference>
<dbReference type="SUPFAM" id="SSF51182">
    <property type="entry name" value="RmlC-like cupins"/>
    <property type="match status" value="1"/>
</dbReference>
<dbReference type="GO" id="GO:0046872">
    <property type="term" value="F:metal ion binding"/>
    <property type="evidence" value="ECO:0007669"/>
    <property type="project" value="UniProtKB-KW"/>
</dbReference>
<proteinExistence type="predicted"/>
<comment type="caution">
    <text evidence="3">The sequence shown here is derived from an EMBL/GenBank/DDBJ whole genome shotgun (WGS) entry which is preliminary data.</text>
</comment>
<dbReference type="PANTHER" id="PTHR35848:SF6">
    <property type="entry name" value="CUPIN TYPE-2 DOMAIN-CONTAINING PROTEIN"/>
    <property type="match status" value="1"/>
</dbReference>
<sequence>MELRRARLREETNQGDGEYKMTATPTVRHVEETEEERWSDTRAKISFRTTIGDGETPTEGLCSGVARLEPGGWLSLHRHPVTEVYQLLTGQGVVTLEDVDHAVRAGSCVYIPPNREHGIRNTGNVPLEFMFVFQADSINDVEYIWSEN</sequence>
<dbReference type="AlphaFoldDB" id="A0A3A4F3E3"/>
<evidence type="ECO:0000313" key="3">
    <source>
        <dbReference type="EMBL" id="RJN32583.1"/>
    </source>
</evidence>
<dbReference type="InterPro" id="IPR051610">
    <property type="entry name" value="GPI/OXD"/>
</dbReference>